<accession>A0A3N0Y9M2</accession>
<gene>
    <name evidence="2" type="ORF">DPX16_8550</name>
</gene>
<feature type="compositionally biased region" description="Polar residues" evidence="1">
    <location>
        <begin position="10"/>
        <end position="19"/>
    </location>
</feature>
<proteinExistence type="predicted"/>
<comment type="caution">
    <text evidence="2">The sequence shown here is derived from an EMBL/GenBank/DDBJ whole genome shotgun (WGS) entry which is preliminary data.</text>
</comment>
<dbReference type="EMBL" id="RJVU01049301">
    <property type="protein sequence ID" value="ROL42804.1"/>
    <property type="molecule type" value="Genomic_DNA"/>
</dbReference>
<evidence type="ECO:0000313" key="2">
    <source>
        <dbReference type="EMBL" id="ROL42804.1"/>
    </source>
</evidence>
<evidence type="ECO:0000313" key="3">
    <source>
        <dbReference type="Proteomes" id="UP000281406"/>
    </source>
</evidence>
<reference evidence="2 3" key="1">
    <citation type="submission" date="2018-10" db="EMBL/GenBank/DDBJ databases">
        <title>Genome assembly for a Yunnan-Guizhou Plateau 3E fish, Anabarilius grahami (Regan), and its evolutionary and genetic applications.</title>
        <authorList>
            <person name="Jiang W."/>
        </authorList>
    </citation>
    <scope>NUCLEOTIDE SEQUENCE [LARGE SCALE GENOMIC DNA]</scope>
    <source>
        <strain evidence="2">AG-KIZ</strain>
        <tissue evidence="2">Muscle</tissue>
    </source>
</reference>
<keyword evidence="3" id="KW-1185">Reference proteome</keyword>
<sequence length="67" mass="6639">MVEGAKSRRSQAGTQTTFKGKTDGDEADGSGALGADEEPARPGDTNGPGGRGRAACGHPDGARGQLV</sequence>
<protein>
    <submittedName>
        <fullName evidence="2">Uncharacterized protein</fullName>
    </submittedName>
</protein>
<dbReference type="AlphaFoldDB" id="A0A3N0Y9M2"/>
<organism evidence="2 3">
    <name type="scientific">Anabarilius grahami</name>
    <name type="common">Kanglang fish</name>
    <name type="synonym">Barilius grahami</name>
    <dbReference type="NCBI Taxonomy" id="495550"/>
    <lineage>
        <taxon>Eukaryota</taxon>
        <taxon>Metazoa</taxon>
        <taxon>Chordata</taxon>
        <taxon>Craniata</taxon>
        <taxon>Vertebrata</taxon>
        <taxon>Euteleostomi</taxon>
        <taxon>Actinopterygii</taxon>
        <taxon>Neopterygii</taxon>
        <taxon>Teleostei</taxon>
        <taxon>Ostariophysi</taxon>
        <taxon>Cypriniformes</taxon>
        <taxon>Xenocyprididae</taxon>
        <taxon>Xenocypridinae</taxon>
        <taxon>Xenocypridinae incertae sedis</taxon>
        <taxon>Anabarilius</taxon>
    </lineage>
</organism>
<feature type="region of interest" description="Disordered" evidence="1">
    <location>
        <begin position="1"/>
        <end position="67"/>
    </location>
</feature>
<name>A0A3N0Y9M2_ANAGA</name>
<dbReference type="Proteomes" id="UP000281406">
    <property type="component" value="Unassembled WGS sequence"/>
</dbReference>
<evidence type="ECO:0000256" key="1">
    <source>
        <dbReference type="SAM" id="MobiDB-lite"/>
    </source>
</evidence>